<evidence type="ECO:0000313" key="2">
    <source>
        <dbReference type="Proteomes" id="UP001195965"/>
    </source>
</evidence>
<reference evidence="1 2" key="1">
    <citation type="journal article" date="2021" name="ISME J.">
        <title>Genomic evolution of the class Acidithiobacillia: deep-branching Proteobacteria living in extreme acidic conditions.</title>
        <authorList>
            <person name="Moya-Beltran A."/>
            <person name="Beard S."/>
            <person name="Rojas-Villalobos C."/>
            <person name="Issotta F."/>
            <person name="Gallardo Y."/>
            <person name="Ulloa R."/>
            <person name="Giaveno A."/>
            <person name="Degli Esposti M."/>
            <person name="Johnson D.B."/>
            <person name="Quatrini R."/>
        </authorList>
    </citation>
    <scope>NUCLEOTIDE SEQUENCE [LARGE SCALE GENOMIC DNA]</scope>
    <source>
        <strain evidence="1 2">GG1-14</strain>
    </source>
</reference>
<organism evidence="1 2">
    <name type="scientific">Acidithiobacillus montserratensis</name>
    <dbReference type="NCBI Taxonomy" id="2729135"/>
    <lineage>
        <taxon>Bacteria</taxon>
        <taxon>Pseudomonadati</taxon>
        <taxon>Pseudomonadota</taxon>
        <taxon>Acidithiobacillia</taxon>
        <taxon>Acidithiobacillales</taxon>
        <taxon>Acidithiobacillaceae</taxon>
        <taxon>Acidithiobacillus</taxon>
    </lineage>
</organism>
<dbReference type="EC" id="2.1.1.67" evidence="1"/>
<keyword evidence="1" id="KW-0489">Methyltransferase</keyword>
<dbReference type="Proteomes" id="UP001195965">
    <property type="component" value="Chromosome"/>
</dbReference>
<dbReference type="EMBL" id="CP127526">
    <property type="protein sequence ID" value="XRI74536.1"/>
    <property type="molecule type" value="Genomic_DNA"/>
</dbReference>
<gene>
    <name evidence="1" type="ORF">HHS34_004900</name>
</gene>
<name>A0ACD5HKR2_9PROT</name>
<proteinExistence type="predicted"/>
<keyword evidence="2" id="KW-1185">Reference proteome</keyword>
<evidence type="ECO:0000313" key="1">
    <source>
        <dbReference type="EMBL" id="XRI74536.1"/>
    </source>
</evidence>
<keyword evidence="1" id="KW-0808">Transferase</keyword>
<accession>A0ACD5HKR2</accession>
<sequence>MANIQSTDWLQRWQHNRIGFHRPDFHEQLLTHWPELAVEPGSRVFVPLCGKSLDMLWLAHQGFKVTGVELSPIAVETFFQEHGLTPRITTHNALQHYQSGEIEIFCGDIFQLRQEDLTGTTAVYDRAALIALPPAQRLAYVRHLHTILPDRPAILLITLDFPPEGRQGPPFPVTETEVRRLYAGTWKVEHIPRIDLHERKHANESEHFEEHVYILRDAR</sequence>
<protein>
    <submittedName>
        <fullName evidence="1">Thiopurine S-methyltransferase</fullName>
        <ecNumber evidence="1">2.1.1.67</ecNumber>
    </submittedName>
</protein>